<organism evidence="1 2">
    <name type="scientific">Halococcus hamelinensis 100A6</name>
    <dbReference type="NCBI Taxonomy" id="1132509"/>
    <lineage>
        <taxon>Archaea</taxon>
        <taxon>Methanobacteriati</taxon>
        <taxon>Methanobacteriota</taxon>
        <taxon>Stenosarchaea group</taxon>
        <taxon>Halobacteria</taxon>
        <taxon>Halobacteriales</taxon>
        <taxon>Halococcaceae</taxon>
        <taxon>Halococcus</taxon>
    </lineage>
</organism>
<gene>
    <name evidence="1" type="ORF">C447_15761</name>
</gene>
<proteinExistence type="predicted"/>
<dbReference type="SUPFAM" id="SSF63393">
    <property type="entry name" value="RNA polymerase subunits"/>
    <property type="match status" value="1"/>
</dbReference>
<dbReference type="AlphaFoldDB" id="M0LSV2"/>
<comment type="caution">
    <text evidence="1">The sequence shown here is derived from an EMBL/GenBank/DDBJ whole genome shotgun (WGS) entry which is preliminary data.</text>
</comment>
<dbReference type="EMBL" id="AOMB01000042">
    <property type="protein sequence ID" value="EMA36243.1"/>
    <property type="molecule type" value="Genomic_DNA"/>
</dbReference>
<sequence>MEKRCNECENAVEFESDDDKIECPECGHVILIH</sequence>
<name>M0LSV2_9EURY</name>
<dbReference type="Proteomes" id="UP000011566">
    <property type="component" value="Unassembled WGS sequence"/>
</dbReference>
<dbReference type="Gene3D" id="2.20.28.30">
    <property type="entry name" value="RNA polymerase ii, chain L"/>
    <property type="match status" value="1"/>
</dbReference>
<evidence type="ECO:0000313" key="1">
    <source>
        <dbReference type="EMBL" id="EMA36243.1"/>
    </source>
</evidence>
<evidence type="ECO:0000313" key="2">
    <source>
        <dbReference type="Proteomes" id="UP000011566"/>
    </source>
</evidence>
<protein>
    <submittedName>
        <fullName evidence="1">Uncharacterized protein</fullName>
    </submittedName>
</protein>
<keyword evidence="2" id="KW-1185">Reference proteome</keyword>
<dbReference type="InterPro" id="IPR029040">
    <property type="entry name" value="RPABC4/Spt4"/>
</dbReference>
<reference evidence="1 2" key="1">
    <citation type="journal article" date="2014" name="PLoS Genet.">
        <title>Phylogenetically driven sequencing of extremely halophilic archaea reveals strategies for static and dynamic osmo-response.</title>
        <authorList>
            <person name="Becker E.A."/>
            <person name="Seitzer P.M."/>
            <person name="Tritt A."/>
            <person name="Larsen D."/>
            <person name="Krusor M."/>
            <person name="Yao A.I."/>
            <person name="Wu D."/>
            <person name="Madern D."/>
            <person name="Eisen J.A."/>
            <person name="Darling A.E."/>
            <person name="Facciotti M.T."/>
        </authorList>
    </citation>
    <scope>NUCLEOTIDE SEQUENCE [LARGE SCALE GENOMIC DNA]</scope>
    <source>
        <strain evidence="1 2">100A6</strain>
    </source>
</reference>
<accession>M0LSV2</accession>
<dbReference type="PATRIC" id="fig|1132509.6.peg.3658"/>